<comment type="caution">
    <text evidence="3">The sequence shown here is derived from an EMBL/GenBank/DDBJ whole genome shotgun (WGS) entry which is preliminary data.</text>
</comment>
<dbReference type="CDD" id="cd10527">
    <property type="entry name" value="SET_LSMT"/>
    <property type="match status" value="1"/>
</dbReference>
<dbReference type="EMBL" id="BDRX01000049">
    <property type="protein sequence ID" value="GBF94238.1"/>
    <property type="molecule type" value="Genomic_DNA"/>
</dbReference>
<keyword evidence="2" id="KW-0732">Signal</keyword>
<proteinExistence type="predicted"/>
<dbReference type="Proteomes" id="UP000247498">
    <property type="component" value="Unassembled WGS sequence"/>
</dbReference>
<organism evidence="3 4">
    <name type="scientific">Raphidocelis subcapitata</name>
    <dbReference type="NCBI Taxonomy" id="307507"/>
    <lineage>
        <taxon>Eukaryota</taxon>
        <taxon>Viridiplantae</taxon>
        <taxon>Chlorophyta</taxon>
        <taxon>core chlorophytes</taxon>
        <taxon>Chlorophyceae</taxon>
        <taxon>CS clade</taxon>
        <taxon>Sphaeropleales</taxon>
        <taxon>Selenastraceae</taxon>
        <taxon>Raphidocelis</taxon>
    </lineage>
</organism>
<feature type="chain" id="PRO_5015960138" description="SET domain-containing protein" evidence="2">
    <location>
        <begin position="50"/>
        <end position="478"/>
    </location>
</feature>
<keyword evidence="4" id="KW-1185">Reference proteome</keyword>
<gene>
    <name evidence="3" type="ORF">Rsub_06508</name>
</gene>
<evidence type="ECO:0008006" key="5">
    <source>
        <dbReference type="Google" id="ProtNLM"/>
    </source>
</evidence>
<feature type="compositionally biased region" description="Gly residues" evidence="1">
    <location>
        <begin position="53"/>
        <end position="71"/>
    </location>
</feature>
<dbReference type="SUPFAM" id="SSF82199">
    <property type="entry name" value="SET domain"/>
    <property type="match status" value="1"/>
</dbReference>
<accession>A0A2V0P2Z4</accession>
<sequence length="478" mass="48885">MAHSAAAAAAAAAARRSPAASGRSLANHRRKRAAAAVLLLLCALGAAAASSGAAGGSGGGGGRGSSGGSGFTTGSQPQRSAADVAADAALWRWLEEGGAVLKFAPGYSAGGVRGGYATEGIPKGGLVASIPMRLVFRFPSDWKSFVSLGEHLASEAARADSPYRPYFDSLPSLADCRRALSWESFPPEYMHLLGGAAPLAERVLTMQAATLRYWSRHGLRLMEAGIGLERLRGALVTITTRWYQGPHEGRSERPAMALIPAYDMLNHRNGCPVHYDFEPCAHGAPAAAGETCCVVRTGEAIPSGAEVCNSYNHLSPDLALFHYGFELPSPPPGAAAQPGGGAAGPPGGGAAGPAGGGAAGPPGGGGALPPLSIIDARGFEPADLRRAHHDAPARFEGAPWAMAHERARLTETLRLLRATQPAAERTRPAPGDARGEVLRMVLAWRRGRAEAIEAEVARLGAAIAAAGGGARGKPGGEL</sequence>
<dbReference type="PANTHER" id="PTHR13271">
    <property type="entry name" value="UNCHARACTERIZED PUTATIVE METHYLTRANSFERASE"/>
    <property type="match status" value="1"/>
</dbReference>
<dbReference type="InterPro" id="IPR046341">
    <property type="entry name" value="SET_dom_sf"/>
</dbReference>
<dbReference type="InterPro" id="IPR050600">
    <property type="entry name" value="SETD3_SETD6_MTase"/>
</dbReference>
<evidence type="ECO:0000256" key="1">
    <source>
        <dbReference type="SAM" id="MobiDB-lite"/>
    </source>
</evidence>
<dbReference type="PANTHER" id="PTHR13271:SF151">
    <property type="entry name" value="SET DOMAIN-CONTAINING PROTEIN 4"/>
    <property type="match status" value="1"/>
</dbReference>
<feature type="region of interest" description="Disordered" evidence="1">
    <location>
        <begin position="331"/>
        <end position="370"/>
    </location>
</feature>
<feature type="region of interest" description="Disordered" evidence="1">
    <location>
        <begin position="52"/>
        <end position="78"/>
    </location>
</feature>
<evidence type="ECO:0000313" key="3">
    <source>
        <dbReference type="EMBL" id="GBF94238.1"/>
    </source>
</evidence>
<dbReference type="Gene3D" id="3.90.1410.10">
    <property type="entry name" value="set domain protein methyltransferase, domain 1"/>
    <property type="match status" value="1"/>
</dbReference>
<dbReference type="InParanoid" id="A0A2V0P2Z4"/>
<feature type="signal peptide" evidence="2">
    <location>
        <begin position="1"/>
        <end position="49"/>
    </location>
</feature>
<feature type="compositionally biased region" description="Gly residues" evidence="1">
    <location>
        <begin position="338"/>
        <end position="367"/>
    </location>
</feature>
<name>A0A2V0P2Z4_9CHLO</name>
<protein>
    <recommendedName>
        <fullName evidence="5">SET domain-containing protein</fullName>
    </recommendedName>
</protein>
<dbReference type="AlphaFoldDB" id="A0A2V0P2Z4"/>
<evidence type="ECO:0000313" key="4">
    <source>
        <dbReference type="Proteomes" id="UP000247498"/>
    </source>
</evidence>
<evidence type="ECO:0000256" key="2">
    <source>
        <dbReference type="SAM" id="SignalP"/>
    </source>
</evidence>
<dbReference type="OrthoDB" id="530898at2759"/>
<reference evidence="3 4" key="1">
    <citation type="journal article" date="2018" name="Sci. Rep.">
        <title>Raphidocelis subcapitata (=Pseudokirchneriella subcapitata) provides an insight into genome evolution and environmental adaptations in the Sphaeropleales.</title>
        <authorList>
            <person name="Suzuki S."/>
            <person name="Yamaguchi H."/>
            <person name="Nakajima N."/>
            <person name="Kawachi M."/>
        </authorList>
    </citation>
    <scope>NUCLEOTIDE SEQUENCE [LARGE SCALE GENOMIC DNA]</scope>
    <source>
        <strain evidence="3 4">NIES-35</strain>
    </source>
</reference>
<dbReference type="GO" id="GO:0016279">
    <property type="term" value="F:protein-lysine N-methyltransferase activity"/>
    <property type="evidence" value="ECO:0007669"/>
    <property type="project" value="TreeGrafter"/>
</dbReference>